<dbReference type="GO" id="GO:0006897">
    <property type="term" value="P:endocytosis"/>
    <property type="evidence" value="ECO:0007669"/>
    <property type="project" value="TreeGrafter"/>
</dbReference>
<keyword evidence="15" id="KW-0472">Membrane</keyword>
<evidence type="ECO:0000256" key="12">
    <source>
        <dbReference type="ARBA" id="ARBA00023121"/>
    </source>
</evidence>
<dbReference type="Pfam" id="PF00350">
    <property type="entry name" value="Dynamin_N"/>
    <property type="match status" value="1"/>
</dbReference>
<dbReference type="PANTHER" id="PTHR11566:SF67">
    <property type="entry name" value="DYNAMIN-LIKE 120 KDA PROTEIN, MITOCHONDRIAL"/>
    <property type="match status" value="1"/>
</dbReference>
<evidence type="ECO:0000256" key="8">
    <source>
        <dbReference type="ARBA" id="ARBA00022801"/>
    </source>
</evidence>
<evidence type="ECO:0000256" key="17">
    <source>
        <dbReference type="ARBA" id="ARBA00044791"/>
    </source>
</evidence>
<keyword evidence="7" id="KW-0999">Mitochondrion inner membrane</keyword>
<keyword evidence="4" id="KW-0812">Transmembrane</keyword>
<dbReference type="InterPro" id="IPR001401">
    <property type="entry name" value="Dynamin_GTPase"/>
</dbReference>
<keyword evidence="12" id="KW-0446">Lipid-binding</keyword>
<keyword evidence="11" id="KW-0175">Coiled coil</keyword>
<proteinExistence type="predicted"/>
<keyword evidence="14" id="KW-0342">GTP-binding</keyword>
<accession>A0A1D1VC69</accession>
<dbReference type="Proteomes" id="UP000186922">
    <property type="component" value="Unassembled WGS sequence"/>
</dbReference>
<dbReference type="OrthoDB" id="415706at2759"/>
<feature type="compositionally biased region" description="Basic and acidic residues" evidence="19">
    <location>
        <begin position="77"/>
        <end position="88"/>
    </location>
</feature>
<evidence type="ECO:0000256" key="16">
    <source>
        <dbReference type="ARBA" id="ARBA00023157"/>
    </source>
</evidence>
<evidence type="ECO:0000256" key="7">
    <source>
        <dbReference type="ARBA" id="ARBA00022792"/>
    </source>
</evidence>
<keyword evidence="22" id="KW-1185">Reference proteome</keyword>
<dbReference type="InterPro" id="IPR030381">
    <property type="entry name" value="G_DYNAMIN_dom"/>
</dbReference>
<dbReference type="InterPro" id="IPR045817">
    <property type="entry name" value="OPA1_C"/>
</dbReference>
<dbReference type="AlphaFoldDB" id="A0A1D1VC69"/>
<keyword evidence="6" id="KW-0547">Nucleotide-binding</keyword>
<evidence type="ECO:0000256" key="3">
    <source>
        <dbReference type="ARBA" id="ARBA00011980"/>
    </source>
</evidence>
<gene>
    <name evidence="21" type="primary">RvY_08935-1</name>
    <name evidence="21" type="synonym">RvY_08935.1</name>
    <name evidence="21" type="ORF">RvY_08935</name>
</gene>
<dbReference type="InterPro" id="IPR045063">
    <property type="entry name" value="Dynamin_N"/>
</dbReference>
<keyword evidence="13" id="KW-0496">Mitochondrion</keyword>
<dbReference type="PANTHER" id="PTHR11566">
    <property type="entry name" value="DYNAMIN"/>
    <property type="match status" value="1"/>
</dbReference>
<dbReference type="InterPro" id="IPR027417">
    <property type="entry name" value="P-loop_NTPase"/>
</dbReference>
<keyword evidence="16" id="KW-1015">Disulfide bond</keyword>
<evidence type="ECO:0000313" key="22">
    <source>
        <dbReference type="Proteomes" id="UP000186922"/>
    </source>
</evidence>
<dbReference type="GO" id="GO:0005758">
    <property type="term" value="C:mitochondrial intermembrane space"/>
    <property type="evidence" value="ECO:0007669"/>
    <property type="project" value="UniProtKB-SubCell"/>
</dbReference>
<dbReference type="GO" id="GO:0003924">
    <property type="term" value="F:GTPase activity"/>
    <property type="evidence" value="ECO:0007669"/>
    <property type="project" value="InterPro"/>
</dbReference>
<evidence type="ECO:0000256" key="10">
    <source>
        <dbReference type="ARBA" id="ARBA00022989"/>
    </source>
</evidence>
<evidence type="ECO:0000256" key="15">
    <source>
        <dbReference type="ARBA" id="ARBA00023136"/>
    </source>
</evidence>
<dbReference type="GO" id="GO:0048312">
    <property type="term" value="P:intracellular distribution of mitochondria"/>
    <property type="evidence" value="ECO:0007669"/>
    <property type="project" value="TreeGrafter"/>
</dbReference>
<comment type="subcellular location">
    <subcellularLocation>
        <location evidence="1">Mitochondrion inner membrane</location>
        <topology evidence="1">Single-pass membrane protein</topology>
    </subcellularLocation>
    <subcellularLocation>
        <location evidence="2">Mitochondrion intermembrane space</location>
    </subcellularLocation>
</comment>
<evidence type="ECO:0000256" key="14">
    <source>
        <dbReference type="ARBA" id="ARBA00023134"/>
    </source>
</evidence>
<evidence type="ECO:0000259" key="20">
    <source>
        <dbReference type="PROSITE" id="PS51718"/>
    </source>
</evidence>
<feature type="region of interest" description="Disordered" evidence="19">
    <location>
        <begin position="885"/>
        <end position="904"/>
    </location>
</feature>
<dbReference type="GO" id="GO:0006915">
    <property type="term" value="P:apoptotic process"/>
    <property type="evidence" value="ECO:0007669"/>
    <property type="project" value="UniProtKB-KW"/>
</dbReference>
<reference evidence="21 22" key="1">
    <citation type="journal article" date="2016" name="Nat. Commun.">
        <title>Extremotolerant tardigrade genome and improved radiotolerance of human cultured cells by tardigrade-unique protein.</title>
        <authorList>
            <person name="Hashimoto T."/>
            <person name="Horikawa D.D."/>
            <person name="Saito Y."/>
            <person name="Kuwahara H."/>
            <person name="Kozuka-Hata H."/>
            <person name="Shin-I T."/>
            <person name="Minakuchi Y."/>
            <person name="Ohishi K."/>
            <person name="Motoyama A."/>
            <person name="Aizu T."/>
            <person name="Enomoto A."/>
            <person name="Kondo K."/>
            <person name="Tanaka S."/>
            <person name="Hara Y."/>
            <person name="Koshikawa S."/>
            <person name="Sagara H."/>
            <person name="Miura T."/>
            <person name="Yokobori S."/>
            <person name="Miyagawa K."/>
            <person name="Suzuki Y."/>
            <person name="Kubo T."/>
            <person name="Oyama M."/>
            <person name="Kohara Y."/>
            <person name="Fujiyama A."/>
            <person name="Arakawa K."/>
            <person name="Katayama T."/>
            <person name="Toyoda A."/>
            <person name="Kunieda T."/>
        </authorList>
    </citation>
    <scope>NUCLEOTIDE SEQUENCE [LARGE SCALE GENOMIC DNA]</scope>
    <source>
        <strain evidence="21 22">YOKOZUNA-1</strain>
    </source>
</reference>
<evidence type="ECO:0000313" key="21">
    <source>
        <dbReference type="EMBL" id="GAU97682.1"/>
    </source>
</evidence>
<dbReference type="Gene3D" id="3.40.50.300">
    <property type="entry name" value="P-loop containing nucleotide triphosphate hydrolases"/>
    <property type="match status" value="1"/>
</dbReference>
<evidence type="ECO:0000256" key="13">
    <source>
        <dbReference type="ARBA" id="ARBA00023128"/>
    </source>
</evidence>
<dbReference type="GO" id="GO:0008289">
    <property type="term" value="F:lipid binding"/>
    <property type="evidence" value="ECO:0007669"/>
    <property type="project" value="UniProtKB-KW"/>
</dbReference>
<dbReference type="GO" id="GO:0000266">
    <property type="term" value="P:mitochondrial fission"/>
    <property type="evidence" value="ECO:0007669"/>
    <property type="project" value="TreeGrafter"/>
</dbReference>
<keyword evidence="5" id="KW-0053">Apoptosis</keyword>
<keyword evidence="10" id="KW-1133">Transmembrane helix</keyword>
<comment type="caution">
    <text evidence="21">The sequence shown here is derived from an EMBL/GenBank/DDBJ whole genome shotgun (WGS) entry which is preliminary data.</text>
</comment>
<dbReference type="SMART" id="SM00053">
    <property type="entry name" value="DYNc"/>
    <property type="match status" value="1"/>
</dbReference>
<evidence type="ECO:0000256" key="5">
    <source>
        <dbReference type="ARBA" id="ARBA00022703"/>
    </source>
</evidence>
<feature type="region of interest" description="Disordered" evidence="19">
    <location>
        <begin position="73"/>
        <end position="104"/>
    </location>
</feature>
<evidence type="ECO:0000256" key="6">
    <source>
        <dbReference type="ARBA" id="ARBA00022741"/>
    </source>
</evidence>
<organism evidence="21 22">
    <name type="scientific">Ramazzottius varieornatus</name>
    <name type="common">Water bear</name>
    <name type="synonym">Tardigrade</name>
    <dbReference type="NCBI Taxonomy" id="947166"/>
    <lineage>
        <taxon>Eukaryota</taxon>
        <taxon>Metazoa</taxon>
        <taxon>Ecdysozoa</taxon>
        <taxon>Tardigrada</taxon>
        <taxon>Eutardigrada</taxon>
        <taxon>Parachela</taxon>
        <taxon>Hypsibioidea</taxon>
        <taxon>Ramazzottiidae</taxon>
        <taxon>Ramazzottius</taxon>
    </lineage>
</organism>
<feature type="domain" description="Dynamin-type G" evidence="20">
    <location>
        <begin position="218"/>
        <end position="488"/>
    </location>
</feature>
<evidence type="ECO:0000256" key="4">
    <source>
        <dbReference type="ARBA" id="ARBA00022692"/>
    </source>
</evidence>
<evidence type="ECO:0000256" key="18">
    <source>
        <dbReference type="ARBA" id="ARBA00048040"/>
    </source>
</evidence>
<comment type="catalytic activity">
    <reaction evidence="18">
        <text>GTP + H2O = GDP + phosphate + H(+)</text>
        <dbReference type="Rhea" id="RHEA:19669"/>
        <dbReference type="ChEBI" id="CHEBI:15377"/>
        <dbReference type="ChEBI" id="CHEBI:15378"/>
        <dbReference type="ChEBI" id="CHEBI:37565"/>
        <dbReference type="ChEBI" id="CHEBI:43474"/>
        <dbReference type="ChEBI" id="CHEBI:58189"/>
        <dbReference type="EC" id="3.6.5.5"/>
    </reaction>
</comment>
<dbReference type="GO" id="GO:0008053">
    <property type="term" value="P:mitochondrial fusion"/>
    <property type="evidence" value="ECO:0007669"/>
    <property type="project" value="TreeGrafter"/>
</dbReference>
<evidence type="ECO:0000256" key="1">
    <source>
        <dbReference type="ARBA" id="ARBA00004434"/>
    </source>
</evidence>
<dbReference type="GO" id="GO:0016559">
    <property type="term" value="P:peroxisome fission"/>
    <property type="evidence" value="ECO:0007669"/>
    <property type="project" value="TreeGrafter"/>
</dbReference>
<dbReference type="STRING" id="947166.A0A1D1VC69"/>
<dbReference type="PRINTS" id="PR00195">
    <property type="entry name" value="DYNAMIN"/>
</dbReference>
<dbReference type="InterPro" id="IPR022812">
    <property type="entry name" value="Dynamin"/>
</dbReference>
<dbReference type="EMBL" id="BDGG01000004">
    <property type="protein sequence ID" value="GAU97682.1"/>
    <property type="molecule type" value="Genomic_DNA"/>
</dbReference>
<dbReference type="GO" id="GO:0005525">
    <property type="term" value="F:GTP binding"/>
    <property type="evidence" value="ECO:0007669"/>
    <property type="project" value="UniProtKB-KW"/>
</dbReference>
<dbReference type="GO" id="GO:0005874">
    <property type="term" value="C:microtubule"/>
    <property type="evidence" value="ECO:0007669"/>
    <property type="project" value="TreeGrafter"/>
</dbReference>
<keyword evidence="8" id="KW-0378">Hydrolase</keyword>
<evidence type="ECO:0000256" key="2">
    <source>
        <dbReference type="ARBA" id="ARBA00004569"/>
    </source>
</evidence>
<dbReference type="Pfam" id="PF19434">
    <property type="entry name" value="OPA1_C"/>
    <property type="match status" value="1"/>
</dbReference>
<dbReference type="SUPFAM" id="SSF52540">
    <property type="entry name" value="P-loop containing nucleoside triphosphate hydrolases"/>
    <property type="match status" value="1"/>
</dbReference>
<dbReference type="PROSITE" id="PS51718">
    <property type="entry name" value="G_DYNAMIN_2"/>
    <property type="match status" value="1"/>
</dbReference>
<name>A0A1D1VC69_RAMVA</name>
<dbReference type="EC" id="3.6.5.5" evidence="3"/>
<evidence type="ECO:0000256" key="11">
    <source>
        <dbReference type="ARBA" id="ARBA00023054"/>
    </source>
</evidence>
<keyword evidence="9" id="KW-0809">Transit peptide</keyword>
<evidence type="ECO:0000256" key="9">
    <source>
        <dbReference type="ARBA" id="ARBA00022946"/>
    </source>
</evidence>
<evidence type="ECO:0000256" key="19">
    <source>
        <dbReference type="SAM" id="MobiDB-lite"/>
    </source>
</evidence>
<sequence>MALSFSTAVGEPRRTVEMIFRRRIHRQARAADMSLFPHRLPVNRRMMLAVLIGGSAVMSCMVVDLRQRDLRRRRKSLRADPNGKDGYHSSETSSSSHYRPDTSMSQVLQSLGSQPLFFRPVFCEAESAAPAPVDGSGDQLLAIEDKIQAVQAKIVEEQVLYQQRIFKLEKENLELRRQIMLRQEGRDLKSRKLKRNPIEMFSEVLDDLVELRAEFGLQVVVPQVMVVGDPNSGKSSLIEMLVKTRIFPRTEATQQIPIKFTICEGPYHLAQFNDSDREFDLENPADLEELRKQFEIRLKSAATKENLLPLVSLTIWGPGLSNMILVDLPTPQSTGTGAAVTPDRIRNMYESFLQNPQSLFLCLVDASRESEYSRTVELVKDFDPDGKRSMFVLTKPDLVETSMANPEKMKRIASGAALPLKAAALFSVIPGRGPKSEPLEDVEKFEAEYFASSDMFKSGAMKQEQLSTRNMSRKMSEIFWQHVKTSLRYQIDFLKSRKAVLEKSWKTHFNKARVLDRDELYETGRMQLLDDVIRLQNLPQSTWENDFEERLWTAMADYVFTDIYVPAASGNRNDLKVVGDLRLKNWADVQLPLRSLEIASDTLKQKFQAVATRSKTEKDHDDIFDHFKQTVVEETFKVHQWDSVAREALRSALINSCEAPYIITPDDWNSAVHFMETACADRLAEVQNRIREMLGPASWEVLLLRRPTKEQSNRRAVVDKLEQLVMPKEAATGKAELSKDEINVVLKTLESQNVKVDPLFIRETWHFMFLSRFLEQAIQKVALCGDISDGGEFSPVATGQNDCADVDLFYRVKKMIRSASVALRQQLTAAELNKLEVEVKQILDGLERSPAKIKEFFNHPRIGLAEELKKITNLQEKLDDLSKMVTEGDDSSSFRAGRNSDHAA</sequence>
<dbReference type="GO" id="GO:0008017">
    <property type="term" value="F:microtubule binding"/>
    <property type="evidence" value="ECO:0007669"/>
    <property type="project" value="TreeGrafter"/>
</dbReference>
<protein>
    <recommendedName>
        <fullName evidence="17">Dynamin-like GTPase OPA1, mitochondrial</fullName>
        <ecNumber evidence="3">3.6.5.5</ecNumber>
    </recommendedName>
</protein>
<dbReference type="GO" id="GO:0005743">
    <property type="term" value="C:mitochondrial inner membrane"/>
    <property type="evidence" value="ECO:0007669"/>
    <property type="project" value="UniProtKB-SubCell"/>
</dbReference>